<dbReference type="STRING" id="1907666.DSM25559_0423"/>
<accession>A0A1R3TA08</accession>
<dbReference type="EMBL" id="FMUE01000001">
    <property type="protein sequence ID" value="SCX04437.1"/>
    <property type="molecule type" value="Genomic_DNA"/>
</dbReference>
<protein>
    <submittedName>
        <fullName evidence="1">Uncharacterized protein</fullName>
    </submittedName>
</protein>
<organism evidence="1 2">
    <name type="scientific">Agrobacterium rosae</name>
    <dbReference type="NCBI Taxonomy" id="1972867"/>
    <lineage>
        <taxon>Bacteria</taxon>
        <taxon>Pseudomonadati</taxon>
        <taxon>Pseudomonadota</taxon>
        <taxon>Alphaproteobacteria</taxon>
        <taxon>Hyphomicrobiales</taxon>
        <taxon>Rhizobiaceae</taxon>
        <taxon>Rhizobium/Agrobacterium group</taxon>
        <taxon>Agrobacterium</taxon>
    </lineage>
</organism>
<name>A0A1R3TA08_9HYPH</name>
<dbReference type="RefSeq" id="WP_077117499.1">
    <property type="nucleotide sequence ID" value="NZ_FMUE01000001.1"/>
</dbReference>
<sequence length="159" mass="18264">MTVKPDDRQRQPFDDVTKIPYDATFSAEDYDRIQSGFSPAGMEDKWFIYFSESSLFLHRSWTGKGVYRIDFEPDQNGAKVRQAVCDAEVVAKSTTAYQAQLLGFLISNILLDKEEPFPLPAGLVEPSPGVYQHHVSGTGYRQIKTKGKRPWWKFWISRH</sequence>
<gene>
    <name evidence="1" type="ORF">DSM25559_0423</name>
</gene>
<reference evidence="2" key="1">
    <citation type="submission" date="2016-10" db="EMBL/GenBank/DDBJ databases">
        <authorList>
            <person name="Wibberg D."/>
        </authorList>
    </citation>
    <scope>NUCLEOTIDE SEQUENCE [LARGE SCALE GENOMIC DNA]</scope>
</reference>
<evidence type="ECO:0000313" key="1">
    <source>
        <dbReference type="EMBL" id="SCX04437.1"/>
    </source>
</evidence>
<dbReference type="Proteomes" id="UP000187891">
    <property type="component" value="Unassembled WGS sequence"/>
</dbReference>
<evidence type="ECO:0000313" key="2">
    <source>
        <dbReference type="Proteomes" id="UP000187891"/>
    </source>
</evidence>
<proteinExistence type="predicted"/>
<dbReference type="AlphaFoldDB" id="A0A1R3TA08"/>